<dbReference type="EMBL" id="JACJTA010000037">
    <property type="protein sequence ID" value="MBD2606265.1"/>
    <property type="molecule type" value="Genomic_DNA"/>
</dbReference>
<gene>
    <name evidence="1" type="ORF">H6G81_17440</name>
</gene>
<dbReference type="RefSeq" id="WP_051503052.1">
    <property type="nucleotide sequence ID" value="NZ_JACJTA010000037.1"/>
</dbReference>
<evidence type="ECO:0000313" key="1">
    <source>
        <dbReference type="EMBL" id="MBD2606265.1"/>
    </source>
</evidence>
<accession>A0ABR8GT19</accession>
<organism evidence="1 2">
    <name type="scientific">Scytonema hofmannii FACHB-248</name>
    <dbReference type="NCBI Taxonomy" id="1842502"/>
    <lineage>
        <taxon>Bacteria</taxon>
        <taxon>Bacillati</taxon>
        <taxon>Cyanobacteriota</taxon>
        <taxon>Cyanophyceae</taxon>
        <taxon>Nostocales</taxon>
        <taxon>Scytonemataceae</taxon>
        <taxon>Scytonema</taxon>
    </lineage>
</organism>
<evidence type="ECO:0000313" key="2">
    <source>
        <dbReference type="Proteomes" id="UP000660380"/>
    </source>
</evidence>
<reference evidence="1 2" key="1">
    <citation type="journal article" date="2020" name="ISME J.">
        <title>Comparative genomics reveals insights into cyanobacterial evolution and habitat adaptation.</title>
        <authorList>
            <person name="Chen M.Y."/>
            <person name="Teng W.K."/>
            <person name="Zhao L."/>
            <person name="Hu C.X."/>
            <person name="Zhou Y.K."/>
            <person name="Han B.P."/>
            <person name="Song L.R."/>
            <person name="Shu W.S."/>
        </authorList>
    </citation>
    <scope>NUCLEOTIDE SEQUENCE [LARGE SCALE GENOMIC DNA]</scope>
    <source>
        <strain evidence="1 2">FACHB-248</strain>
    </source>
</reference>
<proteinExistence type="predicted"/>
<keyword evidence="2" id="KW-1185">Reference proteome</keyword>
<sequence>MGCLLPSASCLLPSEIDQKVENRSALIESLLQQWQQQQEDAALAVACALVDELELGWGSEWQNAAITEVNT</sequence>
<dbReference type="Proteomes" id="UP000660380">
    <property type="component" value="Unassembled WGS sequence"/>
</dbReference>
<name>A0ABR8GT19_9CYAN</name>
<comment type="caution">
    <text evidence="1">The sequence shown here is derived from an EMBL/GenBank/DDBJ whole genome shotgun (WGS) entry which is preliminary data.</text>
</comment>
<protein>
    <submittedName>
        <fullName evidence="1">Uncharacterized protein</fullName>
    </submittedName>
</protein>